<evidence type="ECO:0000259" key="6">
    <source>
        <dbReference type="Pfam" id="PF23445"/>
    </source>
</evidence>
<keyword evidence="3" id="KW-0347">Helicase</keyword>
<dbReference type="EMBL" id="JAPFFJ010000002">
    <property type="protein sequence ID" value="KAJ6433916.1"/>
    <property type="molecule type" value="Genomic_DNA"/>
</dbReference>
<dbReference type="InterPro" id="IPR004179">
    <property type="entry name" value="Sec63-dom"/>
</dbReference>
<dbReference type="PANTHER" id="PTHR47961:SF4">
    <property type="entry name" value="ACTIVATING SIGNAL COINTEGRATOR 1 COMPLEX SUBUNIT 3"/>
    <property type="match status" value="1"/>
</dbReference>
<feature type="domain" description="SEC63" evidence="5">
    <location>
        <begin position="206"/>
        <end position="279"/>
    </location>
</feature>
<dbReference type="InterPro" id="IPR027417">
    <property type="entry name" value="P-loop_NTPase"/>
</dbReference>
<dbReference type="SUPFAM" id="SSF52540">
    <property type="entry name" value="P-loop containing nucleoside triphosphate hydrolases"/>
    <property type="match status" value="1"/>
</dbReference>
<dbReference type="Gene3D" id="1.10.3380.10">
    <property type="entry name" value="Sec63 N-terminal domain-like domain"/>
    <property type="match status" value="1"/>
</dbReference>
<organism evidence="7 8">
    <name type="scientific">Salix udensis</name>
    <dbReference type="NCBI Taxonomy" id="889485"/>
    <lineage>
        <taxon>Eukaryota</taxon>
        <taxon>Viridiplantae</taxon>
        <taxon>Streptophyta</taxon>
        <taxon>Embryophyta</taxon>
        <taxon>Tracheophyta</taxon>
        <taxon>Spermatophyta</taxon>
        <taxon>Magnoliopsida</taxon>
        <taxon>eudicotyledons</taxon>
        <taxon>Gunneridae</taxon>
        <taxon>Pentapetalae</taxon>
        <taxon>rosids</taxon>
        <taxon>fabids</taxon>
        <taxon>Malpighiales</taxon>
        <taxon>Salicaceae</taxon>
        <taxon>Saliceae</taxon>
        <taxon>Salix</taxon>
    </lineage>
</organism>
<dbReference type="InterPro" id="IPR057842">
    <property type="entry name" value="WH_MER3"/>
</dbReference>
<dbReference type="GO" id="GO:0016787">
    <property type="term" value="F:hydrolase activity"/>
    <property type="evidence" value="ECO:0007669"/>
    <property type="project" value="UniProtKB-KW"/>
</dbReference>
<comment type="caution">
    <text evidence="7">The sequence shown here is derived from an EMBL/GenBank/DDBJ whole genome shotgun (WGS) entry which is preliminary data.</text>
</comment>
<evidence type="ECO:0008006" key="9">
    <source>
        <dbReference type="Google" id="ProtNLM"/>
    </source>
</evidence>
<evidence type="ECO:0000313" key="7">
    <source>
        <dbReference type="EMBL" id="KAJ6433916.1"/>
    </source>
</evidence>
<dbReference type="GO" id="GO:0005524">
    <property type="term" value="F:ATP binding"/>
    <property type="evidence" value="ECO:0007669"/>
    <property type="project" value="UniProtKB-KW"/>
</dbReference>
<dbReference type="Pfam" id="PF02889">
    <property type="entry name" value="Sec63"/>
    <property type="match status" value="1"/>
</dbReference>
<evidence type="ECO:0000313" key="8">
    <source>
        <dbReference type="Proteomes" id="UP001162972"/>
    </source>
</evidence>
<keyword evidence="2" id="KW-0378">Hydrolase</keyword>
<gene>
    <name evidence="7" type="ORF">OIU84_017594</name>
</gene>
<protein>
    <recommendedName>
        <fullName evidence="9">Helicase ATP-binding domain-containing protein</fullName>
    </recommendedName>
</protein>
<dbReference type="InterPro" id="IPR050474">
    <property type="entry name" value="Hel308_SKI2-like"/>
</dbReference>
<dbReference type="Proteomes" id="UP001162972">
    <property type="component" value="Chromosome 13"/>
</dbReference>
<dbReference type="PANTHER" id="PTHR47961">
    <property type="entry name" value="DNA POLYMERASE THETA, PUTATIVE (AFU_ORTHOLOGUE AFUA_1G05260)-RELATED"/>
    <property type="match status" value="1"/>
</dbReference>
<reference evidence="7 8" key="1">
    <citation type="journal article" date="2023" name="Int. J. Mol. Sci.">
        <title>De Novo Assembly and Annotation of 11 Diverse Shrub Willow (Salix) Genomes Reveals Novel Gene Organization in Sex-Linked Regions.</title>
        <authorList>
            <person name="Hyden B."/>
            <person name="Feng K."/>
            <person name="Yates T.B."/>
            <person name="Jawdy S."/>
            <person name="Cereghino C."/>
            <person name="Smart L.B."/>
            <person name="Muchero W."/>
        </authorList>
    </citation>
    <scope>NUCLEOTIDE SEQUENCE [LARGE SCALE GENOMIC DNA]</scope>
    <source>
        <tissue evidence="7">Shoot tip</tissue>
    </source>
</reference>
<evidence type="ECO:0000256" key="4">
    <source>
        <dbReference type="ARBA" id="ARBA00022840"/>
    </source>
</evidence>
<proteinExistence type="predicted"/>
<evidence type="ECO:0000259" key="5">
    <source>
        <dbReference type="Pfam" id="PF02889"/>
    </source>
</evidence>
<dbReference type="GO" id="GO:0005634">
    <property type="term" value="C:nucleus"/>
    <property type="evidence" value="ECO:0007669"/>
    <property type="project" value="TreeGrafter"/>
</dbReference>
<feature type="domain" description="MER3 helicase-like winged helix" evidence="6">
    <location>
        <begin position="157"/>
        <end position="197"/>
    </location>
</feature>
<dbReference type="GO" id="GO:0004386">
    <property type="term" value="F:helicase activity"/>
    <property type="evidence" value="ECO:0007669"/>
    <property type="project" value="UniProtKB-KW"/>
</dbReference>
<dbReference type="SUPFAM" id="SSF158702">
    <property type="entry name" value="Sec63 N-terminal domain-like"/>
    <property type="match status" value="1"/>
</dbReference>
<dbReference type="Gene3D" id="3.40.50.300">
    <property type="entry name" value="P-loop containing nucleotide triphosphate hydrolases"/>
    <property type="match status" value="2"/>
</dbReference>
<dbReference type="Gene3D" id="1.10.10.10">
    <property type="entry name" value="Winged helix-like DNA-binding domain superfamily/Winged helix DNA-binding domain"/>
    <property type="match status" value="1"/>
</dbReference>
<evidence type="ECO:0000256" key="2">
    <source>
        <dbReference type="ARBA" id="ARBA00022801"/>
    </source>
</evidence>
<sequence>MQIFHILCHTDNNVLLGAPTGSGKTISAELAMLRLFNTQPDMKKASCRSAWEKDDDIIISTPKKWDGITPNWHSRSYVTKAGLVILDEIHLLGADRGPILELLKWFQSEDFVPKYVNLFSLPSYCFGKCKVYSSFSSNYFLNQILSILEFSQVKQKMVNPAYYGLENAEVEMLNSYLSRLVQTTFEDVEDSGCIKIDGENVEPLVLGPDTSLEMFLHILSGASEDDELPVRHNEENYNEALSGRVRYIVDKNALDDPHVKANLLFHTHFSQLESPISDYPQLLACIFCKWSCRAYGSKRILRCKYFIHALSLQIKRVLREDHETYADLHHSTLIGQDRFQGMKLMLVSDCYVGFEKKHSVEELVESQQTEAGN</sequence>
<keyword evidence="1" id="KW-0547">Nucleotide-binding</keyword>
<evidence type="ECO:0000256" key="3">
    <source>
        <dbReference type="ARBA" id="ARBA00022806"/>
    </source>
</evidence>
<name>A0AAD6PL73_9ROSI</name>
<evidence type="ECO:0000256" key="1">
    <source>
        <dbReference type="ARBA" id="ARBA00022741"/>
    </source>
</evidence>
<keyword evidence="8" id="KW-1185">Reference proteome</keyword>
<dbReference type="Pfam" id="PF23445">
    <property type="entry name" value="WHD_SNRNP200"/>
    <property type="match status" value="1"/>
</dbReference>
<dbReference type="InterPro" id="IPR036388">
    <property type="entry name" value="WH-like_DNA-bd_sf"/>
</dbReference>
<accession>A0AAD6PL73</accession>
<dbReference type="AlphaFoldDB" id="A0AAD6PL73"/>
<keyword evidence="4" id="KW-0067">ATP-binding</keyword>